<dbReference type="InterPro" id="IPR019108">
    <property type="entry name" value="Caa3_assmbl_CtaG-rel"/>
</dbReference>
<evidence type="ECO:0000256" key="1">
    <source>
        <dbReference type="ARBA" id="ARBA00004651"/>
    </source>
</evidence>
<evidence type="ECO:0000256" key="3">
    <source>
        <dbReference type="ARBA" id="ARBA00022692"/>
    </source>
</evidence>
<evidence type="ECO:0000256" key="4">
    <source>
        <dbReference type="ARBA" id="ARBA00022989"/>
    </source>
</evidence>
<dbReference type="AlphaFoldDB" id="A0AAU7ZKK5"/>
<gene>
    <name evidence="6" type="ORF">RBB77_14995</name>
</gene>
<name>A0AAU7ZKK5_9BACT</name>
<evidence type="ECO:0000256" key="5">
    <source>
        <dbReference type="ARBA" id="ARBA00023136"/>
    </source>
</evidence>
<protein>
    <submittedName>
        <fullName evidence="6">Cytochrome c oxidase assembly protein</fullName>
    </submittedName>
</protein>
<dbReference type="GO" id="GO:0005886">
    <property type="term" value="C:plasma membrane"/>
    <property type="evidence" value="ECO:0007669"/>
    <property type="project" value="UniProtKB-SubCell"/>
</dbReference>
<dbReference type="KEGG" id="tpsc:RBB77_14995"/>
<keyword evidence="3" id="KW-0812">Transmembrane</keyword>
<organism evidence="6">
    <name type="scientific">Tunturiibacter psychrotolerans</name>
    <dbReference type="NCBI Taxonomy" id="3069686"/>
    <lineage>
        <taxon>Bacteria</taxon>
        <taxon>Pseudomonadati</taxon>
        <taxon>Acidobacteriota</taxon>
        <taxon>Terriglobia</taxon>
        <taxon>Terriglobales</taxon>
        <taxon>Acidobacteriaceae</taxon>
        <taxon>Tunturiibacter</taxon>
    </lineage>
</organism>
<sequence>MASDGPHLCGLHIPKAYEFALSSEDWHNFEHFCFFATSLTFWWPIVQPWPARHRSTSWMIIPYLLTSDFVKHRVDGIPAYFRAITLPELWSRRTAQDRFL</sequence>
<dbReference type="RefSeq" id="WP_353062593.1">
    <property type="nucleotide sequence ID" value="NZ_CP132942.1"/>
</dbReference>
<keyword evidence="4" id="KW-1133">Transmembrane helix</keyword>
<proteinExistence type="predicted"/>
<dbReference type="Pfam" id="PF09678">
    <property type="entry name" value="Caa3_CtaG"/>
    <property type="match status" value="1"/>
</dbReference>
<keyword evidence="5" id="KW-0472">Membrane</keyword>
<evidence type="ECO:0000313" key="6">
    <source>
        <dbReference type="EMBL" id="XCB31749.1"/>
    </source>
</evidence>
<evidence type="ECO:0000256" key="2">
    <source>
        <dbReference type="ARBA" id="ARBA00022475"/>
    </source>
</evidence>
<reference evidence="6" key="2">
    <citation type="journal article" date="2024" name="Environ. Microbiol.">
        <title>Genome analysis and description of Tunturibacter gen. nov. expands the diversity of Terriglobia in tundra soils.</title>
        <authorList>
            <person name="Messyasz A."/>
            <person name="Mannisto M.K."/>
            <person name="Kerkhof L.J."/>
            <person name="Haggblom M.M."/>
        </authorList>
    </citation>
    <scope>NUCLEOTIDE SEQUENCE</scope>
    <source>
        <strain evidence="6">X5P6</strain>
    </source>
</reference>
<keyword evidence="2" id="KW-1003">Cell membrane</keyword>
<reference evidence="6" key="1">
    <citation type="submission" date="2023-08" db="EMBL/GenBank/DDBJ databases">
        <authorList>
            <person name="Messyasz A."/>
            <person name="Mannisto M.K."/>
            <person name="Kerkhof L.J."/>
            <person name="Haggblom M."/>
        </authorList>
    </citation>
    <scope>NUCLEOTIDE SEQUENCE</scope>
    <source>
        <strain evidence="6">X5P6</strain>
    </source>
</reference>
<dbReference type="EMBL" id="CP132942">
    <property type="protein sequence ID" value="XCB31749.1"/>
    <property type="molecule type" value="Genomic_DNA"/>
</dbReference>
<accession>A0AAU7ZKK5</accession>
<comment type="subcellular location">
    <subcellularLocation>
        <location evidence="1">Cell membrane</location>
        <topology evidence="1">Multi-pass membrane protein</topology>
    </subcellularLocation>
</comment>